<organism evidence="1">
    <name type="scientific">hydrothermal vent metagenome</name>
    <dbReference type="NCBI Taxonomy" id="652676"/>
    <lineage>
        <taxon>unclassified sequences</taxon>
        <taxon>metagenomes</taxon>
        <taxon>ecological metagenomes</taxon>
    </lineage>
</organism>
<reference evidence="1" key="1">
    <citation type="submission" date="2018-06" db="EMBL/GenBank/DDBJ databases">
        <authorList>
            <person name="Zhirakovskaya E."/>
        </authorList>
    </citation>
    <scope>NUCLEOTIDE SEQUENCE</scope>
</reference>
<accession>A0A3B0TXR2</accession>
<proteinExistence type="predicted"/>
<protein>
    <submittedName>
        <fullName evidence="1">Uncharacterized protein</fullName>
    </submittedName>
</protein>
<dbReference type="AlphaFoldDB" id="A0A3B0TXR2"/>
<name>A0A3B0TXR2_9ZZZZ</name>
<sequence>MTKDPTIFLRHILESIEIIEEFRKGVNKSDFLRSVEKQDAIVRRIEV</sequence>
<dbReference type="EMBL" id="UOEN01000348">
    <property type="protein sequence ID" value="VAW16929.1"/>
    <property type="molecule type" value="Genomic_DNA"/>
</dbReference>
<evidence type="ECO:0000313" key="1">
    <source>
        <dbReference type="EMBL" id="VAW16929.1"/>
    </source>
</evidence>
<gene>
    <name evidence="1" type="ORF">MNBD_BACTEROID05-1050</name>
</gene>
<feature type="non-terminal residue" evidence="1">
    <location>
        <position position="47"/>
    </location>
</feature>